<comment type="caution">
    <text evidence="1">The sequence shown here is derived from an EMBL/GenBank/DDBJ whole genome shotgun (WGS) entry which is preliminary data.</text>
</comment>
<dbReference type="SUPFAM" id="SSF56645">
    <property type="entry name" value="Acyl-CoA dehydrogenase NM domain-like"/>
    <property type="match status" value="1"/>
</dbReference>
<dbReference type="InterPro" id="IPR009100">
    <property type="entry name" value="AcylCoA_DH/oxidase_NM_dom_sf"/>
</dbReference>
<organism evidence="1 2">
    <name type="scientific">Aspergillus pseudodeflectus</name>
    <dbReference type="NCBI Taxonomy" id="176178"/>
    <lineage>
        <taxon>Eukaryota</taxon>
        <taxon>Fungi</taxon>
        <taxon>Dikarya</taxon>
        <taxon>Ascomycota</taxon>
        <taxon>Pezizomycotina</taxon>
        <taxon>Eurotiomycetes</taxon>
        <taxon>Eurotiomycetidae</taxon>
        <taxon>Eurotiales</taxon>
        <taxon>Aspergillaceae</taxon>
        <taxon>Aspergillus</taxon>
        <taxon>Aspergillus subgen. Nidulantes</taxon>
    </lineage>
</organism>
<accession>A0ABR4JW27</accession>
<dbReference type="EMBL" id="JBFXLR010000042">
    <property type="protein sequence ID" value="KAL2844255.1"/>
    <property type="molecule type" value="Genomic_DNA"/>
</dbReference>
<proteinExistence type="predicted"/>
<dbReference type="InterPro" id="IPR036250">
    <property type="entry name" value="AcylCo_DH-like_C"/>
</dbReference>
<evidence type="ECO:0000313" key="2">
    <source>
        <dbReference type="Proteomes" id="UP001610444"/>
    </source>
</evidence>
<dbReference type="GeneID" id="98163566"/>
<dbReference type="SUPFAM" id="SSF47203">
    <property type="entry name" value="Acyl-CoA dehydrogenase C-terminal domain-like"/>
    <property type="match status" value="1"/>
</dbReference>
<dbReference type="PANTHER" id="PTHR10909">
    <property type="entry name" value="ELECTRON TRANSPORT OXIDOREDUCTASE"/>
    <property type="match status" value="1"/>
</dbReference>
<name>A0ABR4JW27_9EURO</name>
<reference evidence="1 2" key="1">
    <citation type="submission" date="2024-07" db="EMBL/GenBank/DDBJ databases">
        <title>Section-level genome sequencing and comparative genomics of Aspergillus sections Usti and Cavernicolus.</title>
        <authorList>
            <consortium name="Lawrence Berkeley National Laboratory"/>
            <person name="Nybo J.L."/>
            <person name="Vesth T.C."/>
            <person name="Theobald S."/>
            <person name="Frisvad J.C."/>
            <person name="Larsen T.O."/>
            <person name="Kjaerboelling I."/>
            <person name="Rothschild-Mancinelli K."/>
            <person name="Lyhne E.K."/>
            <person name="Kogle M.E."/>
            <person name="Barry K."/>
            <person name="Clum A."/>
            <person name="Na H."/>
            <person name="Ledsgaard L."/>
            <person name="Lin J."/>
            <person name="Lipzen A."/>
            <person name="Kuo A."/>
            <person name="Riley R."/>
            <person name="Mondo S."/>
            <person name="LaButti K."/>
            <person name="Haridas S."/>
            <person name="Pangalinan J."/>
            <person name="Salamov A.A."/>
            <person name="Simmons B.A."/>
            <person name="Magnuson J.K."/>
            <person name="Chen J."/>
            <person name="Drula E."/>
            <person name="Henrissat B."/>
            <person name="Wiebenga A."/>
            <person name="Lubbers R.J."/>
            <person name="Gomes A.C."/>
            <person name="Macurrencykelacurrency M.R."/>
            <person name="Stajich J."/>
            <person name="Grigoriev I.V."/>
            <person name="Mortensen U.H."/>
            <person name="De vries R.P."/>
            <person name="Baker S.E."/>
            <person name="Andersen M.R."/>
        </authorList>
    </citation>
    <scope>NUCLEOTIDE SEQUENCE [LARGE SCALE GENOMIC DNA]</scope>
    <source>
        <strain evidence="1 2">CBS 756.74</strain>
    </source>
</reference>
<sequence length="569" mass="62500">MSDNSHLETPLFKQPWHTLSETEQLQASYDRSREVGRACKFTVSDILHLTPKFWAFHRDNICAFDIAAFSLVTIQCNLVAGTLAPFIPEHPEHQSLLDRILNFDVNAQFLLTELGHGLDAKHLETTATLLADGSFVLHTPHANAAKFMPPTSPIRGHPRVGLVLAKLIVGGEDRGVRPFIVHINDGTRMSAGITLRVMPRRAGPKMLDHSITTFNQVNLPSSALLGSLDKPANARANFLSVISRISVGTLAISSAMIPVLKRCAFVAGKYSLRRMIHGPDGRVPIPIISFRTQQIPILHTLAQIAVFDAWLLEATERFSDTGLEASVRHGIATCFKATVAKATQESLYTLAERCGAQGLYEHNHIIESQLECRGISISEGDVLTICIRLASELLLGRYELPPARNPERPLAKHERAVFDESRALLKNMRAGHRSEEFNRTLLPRCQFLVESAGQRMAYEAALSADVPSTLLAIYEAGVIRGDSAWYVEKGGLSREMQFARELGALDSAAPMLEQLLDGLGVAEYCTAPVLSDGSMESFHGKLRGYTGGDVDLNRGFDLGQRDSCKRPLG</sequence>
<gene>
    <name evidence="1" type="ORF">BJX68DRAFT_277839</name>
</gene>
<dbReference type="RefSeq" id="XP_070896037.1">
    <property type="nucleotide sequence ID" value="XM_071048402.1"/>
</dbReference>
<dbReference type="Gene3D" id="2.40.110.10">
    <property type="entry name" value="Butyryl-CoA Dehydrogenase, subunit A, domain 2"/>
    <property type="match status" value="1"/>
</dbReference>
<keyword evidence="2" id="KW-1185">Reference proteome</keyword>
<dbReference type="InterPro" id="IPR046373">
    <property type="entry name" value="Acyl-CoA_Oxase/DH_mid-dom_sf"/>
</dbReference>
<dbReference type="Gene3D" id="1.20.140.10">
    <property type="entry name" value="Butyryl-CoA Dehydrogenase, subunit A, domain 3"/>
    <property type="match status" value="1"/>
</dbReference>
<dbReference type="Proteomes" id="UP001610444">
    <property type="component" value="Unassembled WGS sequence"/>
</dbReference>
<evidence type="ECO:0000313" key="1">
    <source>
        <dbReference type="EMBL" id="KAL2844255.1"/>
    </source>
</evidence>
<protein>
    <submittedName>
        <fullName evidence="1">Acyl-CoA dehydrogenase NM domain-like protein</fullName>
    </submittedName>
</protein>
<dbReference type="PANTHER" id="PTHR10909:SF382">
    <property type="entry name" value="ACYL-COENZYME A OXIDASE"/>
    <property type="match status" value="1"/>
</dbReference>
<dbReference type="InterPro" id="IPR012258">
    <property type="entry name" value="Acyl-CoA_oxidase"/>
</dbReference>